<dbReference type="AlphaFoldDB" id="A0A665U3F8"/>
<gene>
    <name evidence="4" type="primary">rbm43</name>
</gene>
<reference evidence="4" key="1">
    <citation type="submission" date="2021-04" db="EMBL/GenBank/DDBJ databases">
        <authorList>
            <consortium name="Wellcome Sanger Institute Data Sharing"/>
        </authorList>
    </citation>
    <scope>NUCLEOTIDE SEQUENCE [LARGE SCALE GENOMIC DNA]</scope>
</reference>
<feature type="domain" description="RRM" evidence="3">
    <location>
        <begin position="10"/>
        <end position="92"/>
    </location>
</feature>
<dbReference type="PANTHER" id="PTHR15225:SF8">
    <property type="entry name" value="RNA-BINDING PROTEIN 43"/>
    <property type="match status" value="1"/>
</dbReference>
<accession>A0A665U3F8</accession>
<reference evidence="4" key="3">
    <citation type="submission" date="2025-09" db="UniProtKB">
        <authorList>
            <consortium name="Ensembl"/>
        </authorList>
    </citation>
    <scope>IDENTIFICATION</scope>
</reference>
<proteinExistence type="predicted"/>
<evidence type="ECO:0000313" key="5">
    <source>
        <dbReference type="Proteomes" id="UP000472264"/>
    </source>
</evidence>
<protein>
    <recommendedName>
        <fullName evidence="3">RRM domain-containing protein</fullName>
    </recommendedName>
</protein>
<keyword evidence="1" id="KW-0694">RNA-binding</keyword>
<feature type="region of interest" description="Disordered" evidence="2">
    <location>
        <begin position="227"/>
        <end position="251"/>
    </location>
</feature>
<dbReference type="RefSeq" id="XP_029376557.1">
    <property type="nucleotide sequence ID" value="XM_029520697.1"/>
</dbReference>
<dbReference type="GO" id="GO:0003723">
    <property type="term" value="F:RNA binding"/>
    <property type="evidence" value="ECO:0007669"/>
    <property type="project" value="UniProtKB-UniRule"/>
</dbReference>
<reference evidence="4" key="2">
    <citation type="submission" date="2025-08" db="UniProtKB">
        <authorList>
            <consortium name="Ensembl"/>
        </authorList>
    </citation>
    <scope>IDENTIFICATION</scope>
</reference>
<dbReference type="Ensembl" id="ENSENLT00000014401.1">
    <property type="protein sequence ID" value="ENSENLP00000013846.1"/>
    <property type="gene ID" value="ENSENLG00000006534.1"/>
</dbReference>
<dbReference type="InterPro" id="IPR057051">
    <property type="entry name" value="PARP14_RPM_1"/>
</dbReference>
<feature type="compositionally biased region" description="Polar residues" evidence="2">
    <location>
        <begin position="335"/>
        <end position="347"/>
    </location>
</feature>
<dbReference type="OMA" id="WFPMEET"/>
<dbReference type="InterPro" id="IPR000504">
    <property type="entry name" value="RRM_dom"/>
</dbReference>
<name>A0A665U3F8_ECHNA</name>
<evidence type="ECO:0000313" key="4">
    <source>
        <dbReference type="Ensembl" id="ENSENLP00000013846.1"/>
    </source>
</evidence>
<dbReference type="Pfam" id="PF23222">
    <property type="entry name" value="RRM_PARP14_1"/>
    <property type="match status" value="1"/>
</dbReference>
<dbReference type="InParanoid" id="A0A665U3F8"/>
<evidence type="ECO:0000256" key="1">
    <source>
        <dbReference type="PROSITE-ProRule" id="PRU00176"/>
    </source>
</evidence>
<dbReference type="PROSITE" id="PS50102">
    <property type="entry name" value="RRM"/>
    <property type="match status" value="1"/>
</dbReference>
<dbReference type="InterPro" id="IPR035979">
    <property type="entry name" value="RBD_domain_sf"/>
</dbReference>
<evidence type="ECO:0000256" key="2">
    <source>
        <dbReference type="SAM" id="MobiDB-lite"/>
    </source>
</evidence>
<keyword evidence="5" id="KW-1185">Reference proteome</keyword>
<sequence length="537" mass="60076">MESVVRDRSRTVVVSGVPSLLPGCRMVDKLTIHFQSRRRSRGGDVQEVEYPTNMDGVAFVTFDRAEDAENVVQKEQQIMTDDKFPQDVLLTVFPFSTDVFFYISRATVDLTVLGSDQASLICSLRSAHRSVRFQPLPHQKKATIEGPFAAIKVLREDLIRRACELKAAVPTTVKLKEPPLSATSHHNLVSCMSCSSYKAEQEPADSNSFSKALLSAGEAIQVQSLLSKAKTPHDSSKHKVSSAPESFSLKDSVEEQLGTLSTLKRPTEHRAKQTADRCRQMRWEEINARIRSSLSSLDLVPAENASAKDPGVHNISQKHNGPGRISATKTRTDTHLNSCHNSSTDSAAYQKESDQSSSAVTTDYLQTRPKHVCMSSESNSEDKELSASCAKDVEDSSIWIDSHTFRYIETFHKEKLDRCLRGLQVSVECAEGGDLVKILLTVNQTSKAASVVQKALKELKTLVETWTSMLRVHEIPFEQERPSQKQKLIQICRDVTLLYNDIVYMFEDSCLKIVGPSLTSYLFYERVKDQLNSKLVW</sequence>
<organism evidence="4 5">
    <name type="scientific">Echeneis naucrates</name>
    <name type="common">Live sharksucker</name>
    <dbReference type="NCBI Taxonomy" id="173247"/>
    <lineage>
        <taxon>Eukaryota</taxon>
        <taxon>Metazoa</taxon>
        <taxon>Chordata</taxon>
        <taxon>Craniata</taxon>
        <taxon>Vertebrata</taxon>
        <taxon>Euteleostomi</taxon>
        <taxon>Actinopterygii</taxon>
        <taxon>Neopterygii</taxon>
        <taxon>Teleostei</taxon>
        <taxon>Neoteleostei</taxon>
        <taxon>Acanthomorphata</taxon>
        <taxon>Carangaria</taxon>
        <taxon>Carangiformes</taxon>
        <taxon>Echeneidae</taxon>
        <taxon>Echeneis</taxon>
    </lineage>
</organism>
<dbReference type="Proteomes" id="UP000472264">
    <property type="component" value="Chromosome 2"/>
</dbReference>
<dbReference type="SUPFAM" id="SSF54928">
    <property type="entry name" value="RNA-binding domain, RBD"/>
    <property type="match status" value="1"/>
</dbReference>
<feature type="region of interest" description="Disordered" evidence="2">
    <location>
        <begin position="304"/>
        <end position="360"/>
    </location>
</feature>
<dbReference type="GeneID" id="115055167"/>
<dbReference type="Gene3D" id="3.30.70.330">
    <property type="match status" value="1"/>
</dbReference>
<dbReference type="OrthoDB" id="9948435at2759"/>
<dbReference type="InterPro" id="IPR012677">
    <property type="entry name" value="Nucleotide-bd_a/b_plait_sf"/>
</dbReference>
<dbReference type="PANTHER" id="PTHR15225">
    <property type="entry name" value="INTERFERON-INDUCED PROTEIN 35/NMI N-MYC/STAT INTERACTING PROTEIN"/>
    <property type="match status" value="1"/>
</dbReference>
<evidence type="ECO:0000259" key="3">
    <source>
        <dbReference type="PROSITE" id="PS50102"/>
    </source>
</evidence>